<dbReference type="AlphaFoldDB" id="A0A978UL83"/>
<dbReference type="PANTHER" id="PTHR31623:SF122">
    <property type="entry name" value="HXXXD-TYPE ACYL-TRANSFERASE FAMILY PROTEIN"/>
    <property type="match status" value="1"/>
</dbReference>
<gene>
    <name evidence="5" type="ORF">FEM48_Zijuj10G0042200</name>
</gene>
<keyword evidence="3" id="KW-0012">Acyltransferase</keyword>
<keyword evidence="4" id="KW-0175">Coiled coil</keyword>
<dbReference type="Pfam" id="PF02458">
    <property type="entry name" value="Transferase"/>
    <property type="match status" value="4"/>
</dbReference>
<comment type="similarity">
    <text evidence="1">Belongs to the plant acyltransferase family.</text>
</comment>
<dbReference type="PANTHER" id="PTHR31623">
    <property type="entry name" value="F21J9.9"/>
    <property type="match status" value="1"/>
</dbReference>
<name>A0A978UL83_ZIZJJ</name>
<dbReference type="Gene3D" id="3.30.559.10">
    <property type="entry name" value="Chloramphenicol acetyltransferase-like domain"/>
    <property type="match status" value="5"/>
</dbReference>
<evidence type="ECO:0000313" key="6">
    <source>
        <dbReference type="Proteomes" id="UP000813462"/>
    </source>
</evidence>
<evidence type="ECO:0000313" key="5">
    <source>
        <dbReference type="EMBL" id="KAH7515585.1"/>
    </source>
</evidence>
<proteinExistence type="inferred from homology"/>
<dbReference type="EMBL" id="JAEACU010000010">
    <property type="protein sequence ID" value="KAH7515585.1"/>
    <property type="molecule type" value="Genomic_DNA"/>
</dbReference>
<feature type="coiled-coil region" evidence="4">
    <location>
        <begin position="406"/>
        <end position="434"/>
    </location>
</feature>
<reference evidence="5" key="1">
    <citation type="journal article" date="2021" name="Front. Plant Sci.">
        <title>Chromosome-Scale Genome Assembly for Chinese Sour Jujube and Insights Into Its Genome Evolution and Domestication Signature.</title>
        <authorList>
            <person name="Shen L.-Y."/>
            <person name="Luo H."/>
            <person name="Wang X.-L."/>
            <person name="Wang X.-M."/>
            <person name="Qiu X.-J."/>
            <person name="Liu H."/>
            <person name="Zhou S.-S."/>
            <person name="Jia K.-H."/>
            <person name="Nie S."/>
            <person name="Bao Y.-T."/>
            <person name="Zhang R.-G."/>
            <person name="Yun Q.-Z."/>
            <person name="Chai Y.-H."/>
            <person name="Lu J.-Y."/>
            <person name="Li Y."/>
            <person name="Zhao S.-W."/>
            <person name="Mao J.-F."/>
            <person name="Jia S.-G."/>
            <person name="Mao Y.-M."/>
        </authorList>
    </citation>
    <scope>NUCLEOTIDE SEQUENCE</scope>
    <source>
        <strain evidence="5">AT0</strain>
        <tissue evidence="5">Leaf</tissue>
    </source>
</reference>
<evidence type="ECO:0008006" key="7">
    <source>
        <dbReference type="Google" id="ProtNLM"/>
    </source>
</evidence>
<dbReference type="Proteomes" id="UP000813462">
    <property type="component" value="Unassembled WGS sequence"/>
</dbReference>
<evidence type="ECO:0000256" key="1">
    <source>
        <dbReference type="ARBA" id="ARBA00009861"/>
    </source>
</evidence>
<keyword evidence="2" id="KW-0808">Transferase</keyword>
<evidence type="ECO:0000256" key="4">
    <source>
        <dbReference type="SAM" id="Coils"/>
    </source>
</evidence>
<protein>
    <recommendedName>
        <fullName evidence="7">Vinorine synthase-like</fullName>
    </recommendedName>
</protein>
<accession>A0A978UL83</accession>
<dbReference type="GO" id="GO:0016746">
    <property type="term" value="F:acyltransferase activity"/>
    <property type="evidence" value="ECO:0007669"/>
    <property type="project" value="UniProtKB-KW"/>
</dbReference>
<comment type="caution">
    <text evidence="5">The sequence shown here is derived from an EMBL/GenBank/DDBJ whole genome shotgun (WGS) entry which is preliminary data.</text>
</comment>
<dbReference type="InterPro" id="IPR023213">
    <property type="entry name" value="CAT-like_dom_sf"/>
</dbReference>
<organism evidence="5 6">
    <name type="scientific">Ziziphus jujuba var. spinosa</name>
    <dbReference type="NCBI Taxonomy" id="714518"/>
    <lineage>
        <taxon>Eukaryota</taxon>
        <taxon>Viridiplantae</taxon>
        <taxon>Streptophyta</taxon>
        <taxon>Embryophyta</taxon>
        <taxon>Tracheophyta</taxon>
        <taxon>Spermatophyta</taxon>
        <taxon>Magnoliopsida</taxon>
        <taxon>eudicotyledons</taxon>
        <taxon>Gunneridae</taxon>
        <taxon>Pentapetalae</taxon>
        <taxon>rosids</taxon>
        <taxon>fabids</taxon>
        <taxon>Rosales</taxon>
        <taxon>Rhamnaceae</taxon>
        <taxon>Paliureae</taxon>
        <taxon>Ziziphus</taxon>
    </lineage>
</organism>
<sequence length="868" mass="96964">MAGELMKIEIIGRETIKPSSTKSWNLFLTHSSVPQKPGSRVTSPLNVMIMEFHVLKVEFHSSLSSFLQHPAMEVLQQFLPIETTSLKAITMPLLLVQLNFFECRGLAMDLCISHSFAVAYTLCPFIKDWAAIALGRSQTQLPLLQFDQPSSFLPIRSLGLLLPWTDFERYVFSASKTAALKAKVVSTSVRRPSRTEAVTALLWNCAMAAKRSNTQGRVISKQYALVQYVNLRKRVVPSLPEKSIGRLVLGRLSDDTSVDCNEEGALIVEANIACNLSDILTQPEAELLNHFLPTNDPKTLDLAPGCIALIQLTSFQCGGIAISVRLSHKLTDVSSRSMTGSSSSLRPSVLFQAVDLRRRMKPPLPHNSTGNLFWVLPVVINESEMDLRTMVWKMKEAVDEFSKIAIKFKGEEAKKKKKQNKQTKQERVSEKEMELKVDIIAKQRIKPSSPTPTHLKNFNLSLLDQIHPPIYGLIILFYSADTKIDDADIGDHHQCRPNSLERNNSQHLKNSLAETLTSFYPMAGKLKDAISVDCNDEGALFVEANVNCSLSEFLTKPDAKLLNHFLPTNDPTTRDFAPGCMGIIQFTRFQCGGTAISVCLSHKLFDVSSLITFLHGWTSNMRGYSQTASPVFIGDSLLPPRDLSSFMPRPNYMLPPGKLTTKRFVFEAAKIAGLKANVGSIRKQYPSRVEIVMALILKGAMSASRSITGSVKPSVLFQAVDLRRRMNKPLPKNSIGNLFWLAPVVIKDEMDLKTMVYKMKEAVNEFSLKASKFNGEEGFSVISEFFKGREDYKDMERYSCTSWCKFPLYETDFGFGKPVWVSSTSVAFKNTIVLVDTKQGDGIEAWVTLEEENMLIFEGNYQGLLDSA</sequence>
<evidence type="ECO:0000256" key="3">
    <source>
        <dbReference type="ARBA" id="ARBA00023315"/>
    </source>
</evidence>
<evidence type="ECO:0000256" key="2">
    <source>
        <dbReference type="ARBA" id="ARBA00022679"/>
    </source>
</evidence>